<feature type="chain" id="PRO_5026276776" evidence="2">
    <location>
        <begin position="23"/>
        <end position="174"/>
    </location>
</feature>
<sequence length="174" mass="18824">MKRHHLLLSFFLLCTNLLLAQADSTQLATTVAEEGPMHAIGLGVILISFSLVFLAAFTVLVILLLAAAMVFLALAAAGVVSVATLYGFQKRSFSAGVKALMWMLIPAAAATVGWLMLWLLNDAFNWQLSSEYKMLIGLGGGFLSGALLTVLMIRIGQLLLRSMMKSWSSARFNK</sequence>
<keyword evidence="1" id="KW-1133">Transmembrane helix</keyword>
<dbReference type="RefSeq" id="WP_157479800.1">
    <property type="nucleotide sequence ID" value="NZ_CP046566.1"/>
</dbReference>
<keyword evidence="1" id="KW-0812">Transmembrane</keyword>
<dbReference type="AlphaFoldDB" id="A0A6I6GP58"/>
<evidence type="ECO:0000256" key="1">
    <source>
        <dbReference type="SAM" id="Phobius"/>
    </source>
</evidence>
<feature type="transmembrane region" description="Helical" evidence="1">
    <location>
        <begin position="132"/>
        <end position="155"/>
    </location>
</feature>
<evidence type="ECO:0000313" key="4">
    <source>
        <dbReference type="Proteomes" id="UP000426027"/>
    </source>
</evidence>
<feature type="transmembrane region" description="Helical" evidence="1">
    <location>
        <begin position="70"/>
        <end position="88"/>
    </location>
</feature>
<protein>
    <submittedName>
        <fullName evidence="3">Uncharacterized protein</fullName>
    </submittedName>
</protein>
<name>A0A6I6GP58_9BACT</name>
<dbReference type="EMBL" id="CP046566">
    <property type="protein sequence ID" value="QGW29448.1"/>
    <property type="molecule type" value="Genomic_DNA"/>
</dbReference>
<reference evidence="3 4" key="1">
    <citation type="submission" date="2019-11" db="EMBL/GenBank/DDBJ databases">
        <authorList>
            <person name="Im W.T."/>
        </authorList>
    </citation>
    <scope>NUCLEOTIDE SEQUENCE [LARGE SCALE GENOMIC DNA]</scope>
    <source>
        <strain evidence="3 4">SB-02</strain>
    </source>
</reference>
<keyword evidence="4" id="KW-1185">Reference proteome</keyword>
<dbReference type="KEGG" id="fls:GLV81_16245"/>
<keyword evidence="2" id="KW-0732">Signal</keyword>
<evidence type="ECO:0000256" key="2">
    <source>
        <dbReference type="SAM" id="SignalP"/>
    </source>
</evidence>
<keyword evidence="1" id="KW-0472">Membrane</keyword>
<feature type="transmembrane region" description="Helical" evidence="1">
    <location>
        <begin position="38"/>
        <end position="63"/>
    </location>
</feature>
<proteinExistence type="predicted"/>
<organism evidence="3 4">
    <name type="scientific">Phnomibacter ginsenosidimutans</name>
    <dbReference type="NCBI Taxonomy" id="2676868"/>
    <lineage>
        <taxon>Bacteria</taxon>
        <taxon>Pseudomonadati</taxon>
        <taxon>Bacteroidota</taxon>
        <taxon>Chitinophagia</taxon>
        <taxon>Chitinophagales</taxon>
        <taxon>Chitinophagaceae</taxon>
        <taxon>Phnomibacter</taxon>
    </lineage>
</organism>
<feature type="signal peptide" evidence="2">
    <location>
        <begin position="1"/>
        <end position="22"/>
    </location>
</feature>
<accession>A0A6I6GP58</accession>
<feature type="transmembrane region" description="Helical" evidence="1">
    <location>
        <begin position="100"/>
        <end position="120"/>
    </location>
</feature>
<dbReference type="Proteomes" id="UP000426027">
    <property type="component" value="Chromosome"/>
</dbReference>
<evidence type="ECO:0000313" key="3">
    <source>
        <dbReference type="EMBL" id="QGW29448.1"/>
    </source>
</evidence>
<gene>
    <name evidence="3" type="ORF">GLV81_16245</name>
</gene>